<comment type="caution">
    <text evidence="1">The sequence shown here is derived from an EMBL/GenBank/DDBJ whole genome shotgun (WGS) entry which is preliminary data.</text>
</comment>
<evidence type="ECO:0000313" key="1">
    <source>
        <dbReference type="EMBL" id="MBN8659929.1"/>
    </source>
</evidence>
<accession>A0A8J7P7C6</accession>
<gene>
    <name evidence="1" type="ORF">J0M35_06170</name>
</gene>
<evidence type="ECO:0000313" key="2">
    <source>
        <dbReference type="Proteomes" id="UP000664277"/>
    </source>
</evidence>
<name>A0A8J7P7C6_9BACT</name>
<dbReference type="EMBL" id="JAFLCK010000006">
    <property type="protein sequence ID" value="MBN8659929.1"/>
    <property type="molecule type" value="Genomic_DNA"/>
</dbReference>
<sequence length="129" mass="14726">MILEAFAQYLHNNPSLPAGQALSAWLWDRLNAEPAKPVDQVIQLEIAIGRKPEQLSNRDLVFLPSEAIETFHKTYGITTAKEKDRFTLVFTGASESGKRLLSSLVEYSHSYEQHRWSKFVHNLKASDFH</sequence>
<dbReference type="Proteomes" id="UP000664277">
    <property type="component" value="Unassembled WGS sequence"/>
</dbReference>
<organism evidence="1 2">
    <name type="scientific">Candidatus Obscuribacter phosphatis</name>
    <dbReference type="NCBI Taxonomy" id="1906157"/>
    <lineage>
        <taxon>Bacteria</taxon>
        <taxon>Bacillati</taxon>
        <taxon>Candidatus Melainabacteria</taxon>
        <taxon>Candidatus Obscuribacterales</taxon>
        <taxon>Candidatus Obscuribacteraceae</taxon>
        <taxon>Candidatus Obscuribacter</taxon>
    </lineage>
</organism>
<protein>
    <submittedName>
        <fullName evidence="1">Uncharacterized protein</fullName>
    </submittedName>
</protein>
<proteinExistence type="predicted"/>
<reference evidence="1" key="1">
    <citation type="submission" date="2021-02" db="EMBL/GenBank/DDBJ databases">
        <title>Genome-Resolved Metagenomics of a Microbial Community Performing Photosynthetic Biological Nutrient Removal.</title>
        <authorList>
            <person name="Mcdaniel E.A."/>
        </authorList>
    </citation>
    <scope>NUCLEOTIDE SEQUENCE</scope>
    <source>
        <strain evidence="1">UWPOB_OBS1</strain>
    </source>
</reference>
<dbReference type="AlphaFoldDB" id="A0A8J7P7C6"/>